<keyword evidence="1" id="KW-0472">Membrane</keyword>
<organism evidence="4 5">
    <name type="scientific">Nocardia amamiensis</name>
    <dbReference type="NCBI Taxonomy" id="404578"/>
    <lineage>
        <taxon>Bacteria</taxon>
        <taxon>Bacillati</taxon>
        <taxon>Actinomycetota</taxon>
        <taxon>Actinomycetes</taxon>
        <taxon>Mycobacteriales</taxon>
        <taxon>Nocardiaceae</taxon>
        <taxon>Nocardia</taxon>
    </lineage>
</organism>
<sequence length="293" mass="31600">MTGLSDLDLPAFCRGADISSLRGQRLTLRLNRLRLGGSVLGALGGALTWKAGTIDVWAAVGLLGFAAALSAEIVLSSARPENDWYAGRALAESAKALAWRYAVGGEPFHIAIAHAEARTTMRNRLAVLAAEFGNRIPVGTGDAVITPAMNALRRAPFPDRRSAYIENRAEDQRQWYARKAEQARTTVSRWQAALVLAEVTGLVAAGLRAFGVWDIDWSGVIAACIAAGTAWMGLRQYSRLNSAYSTAANELALQSDKLTDVSEEEWPRAVADVEEAISREHAVWLSAKVLNLV</sequence>
<dbReference type="Pfam" id="PF18184">
    <property type="entry name" value="SLATT_3"/>
    <property type="match status" value="1"/>
</dbReference>
<evidence type="ECO:0000259" key="3">
    <source>
        <dbReference type="Pfam" id="PF18184"/>
    </source>
</evidence>
<evidence type="ECO:0000256" key="1">
    <source>
        <dbReference type="SAM" id="Phobius"/>
    </source>
</evidence>
<dbReference type="Pfam" id="PF18181">
    <property type="entry name" value="SLATT_1"/>
    <property type="match status" value="1"/>
</dbReference>
<feature type="transmembrane region" description="Helical" evidence="1">
    <location>
        <begin position="217"/>
        <end position="234"/>
    </location>
</feature>
<evidence type="ECO:0000313" key="5">
    <source>
        <dbReference type="Proteomes" id="UP000702209"/>
    </source>
</evidence>
<evidence type="ECO:0000313" key="4">
    <source>
        <dbReference type="EMBL" id="MBF6300895.1"/>
    </source>
</evidence>
<dbReference type="InterPro" id="IPR041116">
    <property type="entry name" value="SLATT_3"/>
</dbReference>
<comment type="caution">
    <text evidence="4">The sequence shown here is derived from an EMBL/GenBank/DDBJ whole genome shotgun (WGS) entry which is preliminary data.</text>
</comment>
<dbReference type="EMBL" id="JADLQX010000021">
    <property type="protein sequence ID" value="MBF6300895.1"/>
    <property type="molecule type" value="Genomic_DNA"/>
</dbReference>
<proteinExistence type="predicted"/>
<feature type="transmembrane region" description="Helical" evidence="1">
    <location>
        <begin position="56"/>
        <end position="75"/>
    </location>
</feature>
<keyword evidence="1" id="KW-0812">Transmembrane</keyword>
<feature type="transmembrane region" description="Helical" evidence="1">
    <location>
        <begin position="192"/>
        <end position="211"/>
    </location>
</feature>
<gene>
    <name evidence="4" type="ORF">IU459_25605</name>
</gene>
<dbReference type="Proteomes" id="UP000702209">
    <property type="component" value="Unassembled WGS sequence"/>
</dbReference>
<accession>A0ABS0CWB6</accession>
<name>A0ABS0CWB6_9NOCA</name>
<keyword evidence="1" id="KW-1133">Transmembrane helix</keyword>
<dbReference type="NCBIfam" id="NF033634">
    <property type="entry name" value="SLATT_1"/>
    <property type="match status" value="1"/>
</dbReference>
<dbReference type="InterPro" id="IPR040884">
    <property type="entry name" value="SLATT_1"/>
</dbReference>
<dbReference type="NCBIfam" id="NF033610">
    <property type="entry name" value="SLATT_3"/>
    <property type="match status" value="1"/>
</dbReference>
<evidence type="ECO:0000259" key="2">
    <source>
        <dbReference type="Pfam" id="PF18181"/>
    </source>
</evidence>
<feature type="domain" description="SMODS and SLOG-associating 2TM effector" evidence="2">
    <location>
        <begin position="164"/>
        <end position="284"/>
    </location>
</feature>
<dbReference type="RefSeq" id="WP_195132113.1">
    <property type="nucleotide sequence ID" value="NZ_JADLQX010000021.1"/>
</dbReference>
<feature type="domain" description="SMODS and SLOG-associating 2TM effector" evidence="3">
    <location>
        <begin position="10"/>
        <end position="161"/>
    </location>
</feature>
<protein>
    <submittedName>
        <fullName evidence="4">DUF4231 domain-containing protein</fullName>
    </submittedName>
</protein>
<reference evidence="4 5" key="1">
    <citation type="submission" date="2020-10" db="EMBL/GenBank/DDBJ databases">
        <title>Identification of Nocardia species via Next-generation sequencing and recognition of intraspecies genetic diversity.</title>
        <authorList>
            <person name="Li P."/>
            <person name="Li P."/>
            <person name="Lu B."/>
        </authorList>
    </citation>
    <scope>NUCLEOTIDE SEQUENCE [LARGE SCALE GENOMIC DNA]</scope>
    <source>
        <strain evidence="4 5">BJ06-0157</strain>
    </source>
</reference>
<keyword evidence="5" id="KW-1185">Reference proteome</keyword>